<dbReference type="EMBL" id="JAAGWD010000003">
    <property type="protein sequence ID" value="NEM97646.1"/>
    <property type="molecule type" value="Genomic_DNA"/>
</dbReference>
<dbReference type="AlphaFoldDB" id="A0A6B3LTR4"/>
<organism evidence="1 2">
    <name type="scientific">Pontibacter burrus</name>
    <dbReference type="NCBI Taxonomy" id="2704466"/>
    <lineage>
        <taxon>Bacteria</taxon>
        <taxon>Pseudomonadati</taxon>
        <taxon>Bacteroidota</taxon>
        <taxon>Cytophagia</taxon>
        <taxon>Cytophagales</taxon>
        <taxon>Hymenobacteraceae</taxon>
        <taxon>Pontibacter</taxon>
    </lineage>
</organism>
<comment type="caution">
    <text evidence="1">The sequence shown here is derived from an EMBL/GenBank/DDBJ whole genome shotgun (WGS) entry which is preliminary data.</text>
</comment>
<evidence type="ECO:0008006" key="3">
    <source>
        <dbReference type="Google" id="ProtNLM"/>
    </source>
</evidence>
<proteinExistence type="predicted"/>
<dbReference type="RefSeq" id="WP_163914231.1">
    <property type="nucleotide sequence ID" value="NZ_JAAGWD010000003.1"/>
</dbReference>
<dbReference type="Proteomes" id="UP000474777">
    <property type="component" value="Unassembled WGS sequence"/>
</dbReference>
<accession>A0A6B3LTR4</accession>
<evidence type="ECO:0000313" key="1">
    <source>
        <dbReference type="EMBL" id="NEM97646.1"/>
    </source>
</evidence>
<evidence type="ECO:0000313" key="2">
    <source>
        <dbReference type="Proteomes" id="UP000474777"/>
    </source>
</evidence>
<gene>
    <name evidence="1" type="ORF">GXP69_08065</name>
</gene>
<reference evidence="1 2" key="1">
    <citation type="submission" date="2020-02" db="EMBL/GenBank/DDBJ databases">
        <authorList>
            <person name="Kim M.K."/>
        </authorList>
    </citation>
    <scope>NUCLEOTIDE SEQUENCE [LARGE SCALE GENOMIC DNA]</scope>
    <source>
        <strain evidence="1 2">BT327</strain>
    </source>
</reference>
<protein>
    <recommendedName>
        <fullName evidence="3">STAS/SEC14 domain-containing protein</fullName>
    </recommendedName>
</protein>
<name>A0A6B3LTR4_9BACT</name>
<keyword evidence="2" id="KW-1185">Reference proteome</keyword>
<sequence length="137" mass="16166">MLLHKDGLIELNYEVANDILSMDWPDLTGFTMPEISYSIRKLIDTLRHYDIKYLLVNSQQSNVSELTRAEYQRVLMEFVQQLMNTRLQKLARISTFDISRENVVDGIAEVALIQLGIQFEFRNFQYMEAALDWLRDK</sequence>